<protein>
    <submittedName>
        <fullName evidence="1">Uncharacterized protein</fullName>
    </submittedName>
</protein>
<gene>
    <name evidence="1" type="ORF">OJAV_G00220240</name>
</gene>
<dbReference type="EMBL" id="CM012459">
    <property type="protein sequence ID" value="RVE56350.1"/>
    <property type="molecule type" value="Genomic_DNA"/>
</dbReference>
<dbReference type="AlphaFoldDB" id="A0A3S2MCE5"/>
<accession>A0A3S2MCE5</accession>
<reference evidence="1 2" key="2">
    <citation type="submission" date="2019-01" db="EMBL/GenBank/DDBJ databases">
        <title>A chromosome length genome reference of the Java medaka (oryzias javanicus).</title>
        <authorList>
            <person name="Herpin A."/>
            <person name="Takehana Y."/>
            <person name="Naruse K."/>
            <person name="Ansai S."/>
            <person name="Kawaguchi M."/>
        </authorList>
    </citation>
    <scope>NUCLEOTIDE SEQUENCE [LARGE SCALE GENOMIC DNA]</scope>
    <source>
        <strain evidence="1">RS831</strain>
        <tissue evidence="1">Whole body</tissue>
    </source>
</reference>
<evidence type="ECO:0000313" key="2">
    <source>
        <dbReference type="Proteomes" id="UP000283210"/>
    </source>
</evidence>
<organism evidence="1 2">
    <name type="scientific">Oryzias javanicus</name>
    <name type="common">Javanese ricefish</name>
    <name type="synonym">Aplocheilus javanicus</name>
    <dbReference type="NCBI Taxonomy" id="123683"/>
    <lineage>
        <taxon>Eukaryota</taxon>
        <taxon>Metazoa</taxon>
        <taxon>Chordata</taxon>
        <taxon>Craniata</taxon>
        <taxon>Vertebrata</taxon>
        <taxon>Euteleostomi</taxon>
        <taxon>Actinopterygii</taxon>
        <taxon>Neopterygii</taxon>
        <taxon>Teleostei</taxon>
        <taxon>Neoteleostei</taxon>
        <taxon>Acanthomorphata</taxon>
        <taxon>Ovalentaria</taxon>
        <taxon>Atherinomorphae</taxon>
        <taxon>Beloniformes</taxon>
        <taxon>Adrianichthyidae</taxon>
        <taxon>Oryziinae</taxon>
        <taxon>Oryzias</taxon>
    </lineage>
</organism>
<proteinExistence type="predicted"/>
<keyword evidence="2" id="KW-1185">Reference proteome</keyword>
<reference evidence="1 2" key="1">
    <citation type="submission" date="2018-11" db="EMBL/GenBank/DDBJ databases">
        <authorList>
            <person name="Lopez-Roques C."/>
            <person name="Donnadieu C."/>
            <person name="Bouchez O."/>
            <person name="Klopp C."/>
            <person name="Cabau C."/>
            <person name="Zahm M."/>
        </authorList>
    </citation>
    <scope>NUCLEOTIDE SEQUENCE [LARGE SCALE GENOMIC DNA]</scope>
    <source>
        <strain evidence="1">RS831</strain>
        <tissue evidence="1">Whole body</tissue>
    </source>
</reference>
<dbReference type="Proteomes" id="UP000283210">
    <property type="component" value="Chromosome 23"/>
</dbReference>
<sequence length="76" mass="8298">MCCPTGPLSPPPSLDFHDAHSNCVRSPYHHNVPDLPGGQRRHSPSTRSTCVYLKRNINSALLGSTHSCILMALLFS</sequence>
<name>A0A3S2MCE5_ORYJA</name>
<evidence type="ECO:0000313" key="1">
    <source>
        <dbReference type="EMBL" id="RVE56350.1"/>
    </source>
</evidence>